<dbReference type="RefSeq" id="WP_354696141.1">
    <property type="nucleotide sequence ID" value="NZ_JAZHOG010000010.1"/>
</dbReference>
<organism evidence="1 2">
    <name type="scientific">Elongatibacter sediminis</name>
    <dbReference type="NCBI Taxonomy" id="3119006"/>
    <lineage>
        <taxon>Bacteria</taxon>
        <taxon>Pseudomonadati</taxon>
        <taxon>Pseudomonadota</taxon>
        <taxon>Gammaproteobacteria</taxon>
        <taxon>Chromatiales</taxon>
        <taxon>Wenzhouxiangellaceae</taxon>
        <taxon>Elongatibacter</taxon>
    </lineage>
</organism>
<sequence>MTIVTALIFTIISQRVFAIDLVLMLIDLVSVDVTVWVRFFCHIPQAFGAHEKHCYGK</sequence>
<dbReference type="EMBL" id="JAZHOG010000010">
    <property type="protein sequence ID" value="MEJ8568817.1"/>
    <property type="molecule type" value="Genomic_DNA"/>
</dbReference>
<keyword evidence="2" id="KW-1185">Reference proteome</keyword>
<comment type="caution">
    <text evidence="1">The sequence shown here is derived from an EMBL/GenBank/DDBJ whole genome shotgun (WGS) entry which is preliminary data.</text>
</comment>
<accession>A0AAW9RA73</accession>
<reference evidence="1 2" key="1">
    <citation type="submission" date="2024-02" db="EMBL/GenBank/DDBJ databases">
        <title>A novel Wenzhouxiangellaceae bacterium, isolated from coastal sediments.</title>
        <authorList>
            <person name="Du Z.-J."/>
            <person name="Ye Y.-Q."/>
            <person name="Zhang X.-Y."/>
        </authorList>
    </citation>
    <scope>NUCLEOTIDE SEQUENCE [LARGE SCALE GENOMIC DNA]</scope>
    <source>
        <strain evidence="1 2">CH-27</strain>
    </source>
</reference>
<dbReference type="AlphaFoldDB" id="A0AAW9RA73"/>
<dbReference type="Proteomes" id="UP001359886">
    <property type="component" value="Unassembled WGS sequence"/>
</dbReference>
<proteinExistence type="predicted"/>
<name>A0AAW9RA73_9GAMM</name>
<protein>
    <submittedName>
        <fullName evidence="1">Uncharacterized protein</fullName>
    </submittedName>
</protein>
<gene>
    <name evidence="1" type="ORF">V3330_14380</name>
</gene>
<evidence type="ECO:0000313" key="2">
    <source>
        <dbReference type="Proteomes" id="UP001359886"/>
    </source>
</evidence>
<evidence type="ECO:0000313" key="1">
    <source>
        <dbReference type="EMBL" id="MEJ8568817.1"/>
    </source>
</evidence>